<gene>
    <name evidence="1" type="ORF">EGW08_020150</name>
</gene>
<dbReference type="AlphaFoldDB" id="A0A3S1BQ32"/>
<proteinExistence type="predicted"/>
<name>A0A3S1BQ32_ELYCH</name>
<sequence length="164" mass="18799">MDQNNDQDPALPTTENQTNAEFEKACSAFTRKMGSLYRMQQTFMSIYNGLVNSNKFTEEFARSVEAKAYSLYEDLNKTEIGKKADETLTTAAATTRKMVECFICRQDKKDSCHHSPIAQLGMQLFHLCFRFFLPLLLLRWWVDGALACTELALALTQDFVRTRT</sequence>
<accession>A0A3S1BQ32</accession>
<evidence type="ECO:0000313" key="2">
    <source>
        <dbReference type="Proteomes" id="UP000271974"/>
    </source>
</evidence>
<reference evidence="1 2" key="1">
    <citation type="submission" date="2019-01" db="EMBL/GenBank/DDBJ databases">
        <title>A draft genome assembly of the solar-powered sea slug Elysia chlorotica.</title>
        <authorList>
            <person name="Cai H."/>
            <person name="Li Q."/>
            <person name="Fang X."/>
            <person name="Li J."/>
            <person name="Curtis N.E."/>
            <person name="Altenburger A."/>
            <person name="Shibata T."/>
            <person name="Feng M."/>
            <person name="Maeda T."/>
            <person name="Schwartz J.A."/>
            <person name="Shigenobu S."/>
            <person name="Lundholm N."/>
            <person name="Nishiyama T."/>
            <person name="Yang H."/>
            <person name="Hasebe M."/>
            <person name="Li S."/>
            <person name="Pierce S.K."/>
            <person name="Wang J."/>
        </authorList>
    </citation>
    <scope>NUCLEOTIDE SEQUENCE [LARGE SCALE GENOMIC DNA]</scope>
    <source>
        <strain evidence="1">EC2010</strain>
        <tissue evidence="1">Whole organism of an adult</tissue>
    </source>
</reference>
<organism evidence="1 2">
    <name type="scientific">Elysia chlorotica</name>
    <name type="common">Eastern emerald elysia</name>
    <name type="synonym">Sea slug</name>
    <dbReference type="NCBI Taxonomy" id="188477"/>
    <lineage>
        <taxon>Eukaryota</taxon>
        <taxon>Metazoa</taxon>
        <taxon>Spiralia</taxon>
        <taxon>Lophotrochozoa</taxon>
        <taxon>Mollusca</taxon>
        <taxon>Gastropoda</taxon>
        <taxon>Heterobranchia</taxon>
        <taxon>Euthyneura</taxon>
        <taxon>Panpulmonata</taxon>
        <taxon>Sacoglossa</taxon>
        <taxon>Placobranchoidea</taxon>
        <taxon>Plakobranchidae</taxon>
        <taxon>Elysia</taxon>
    </lineage>
</organism>
<dbReference type="EMBL" id="RQTK01001115">
    <property type="protein sequence ID" value="RUS72089.1"/>
    <property type="molecule type" value="Genomic_DNA"/>
</dbReference>
<protein>
    <submittedName>
        <fullName evidence="1">Uncharacterized protein</fullName>
    </submittedName>
</protein>
<comment type="caution">
    <text evidence="1">The sequence shown here is derived from an EMBL/GenBank/DDBJ whole genome shotgun (WGS) entry which is preliminary data.</text>
</comment>
<feature type="non-terminal residue" evidence="1">
    <location>
        <position position="164"/>
    </location>
</feature>
<dbReference type="Proteomes" id="UP000271974">
    <property type="component" value="Unassembled WGS sequence"/>
</dbReference>
<evidence type="ECO:0000313" key="1">
    <source>
        <dbReference type="EMBL" id="RUS72089.1"/>
    </source>
</evidence>
<keyword evidence="2" id="KW-1185">Reference proteome</keyword>